<evidence type="ECO:0000256" key="7">
    <source>
        <dbReference type="HAMAP-Rule" id="MF_00825"/>
    </source>
</evidence>
<comment type="function">
    <text evidence="1 7">Catalyzes the oxidative ring opening of 3-hydroxyanthranilate to 2-amino-3-carboxymuconate semialdehyde, which spontaneously cyclizes to quinolinate.</text>
</comment>
<dbReference type="NCBIfam" id="NF009763">
    <property type="entry name" value="PRK13264.1"/>
    <property type="match status" value="1"/>
</dbReference>
<comment type="similarity">
    <text evidence="7">Belongs to the 3-HAO family.</text>
</comment>
<dbReference type="EMBL" id="AALY01000001">
    <property type="protein sequence ID" value="EAP77365.1"/>
    <property type="molecule type" value="Genomic_DNA"/>
</dbReference>
<keyword evidence="2 7" id="KW-0662">Pyridine nucleotide biosynthesis</keyword>
<dbReference type="GO" id="GO:0009435">
    <property type="term" value="P:NAD+ biosynthetic process"/>
    <property type="evidence" value="ECO:0007669"/>
    <property type="project" value="UniProtKB-UniPathway"/>
</dbReference>
<sequence>MTMTEHPTLKPFNFKKWVADNADKLRPPVGNQLLHKEGDMIVMVVGGPNTRVDFHDDPVEEWFFQQKGDMMLKIAEGGKIYDVPVREGEVFMLPPHVRHAPQRPQEGSVGIVVEAPRQPGMKEGFEWFCFNCQGLVHREELTLDGAEGIVSALPKIYDRFHNSTEARTCPSCGELHPGKGKPPAGWVQL</sequence>
<dbReference type="HAMAP" id="MF_00825">
    <property type="entry name" value="3_HAO"/>
    <property type="match status" value="1"/>
</dbReference>
<feature type="binding site" evidence="7">
    <location>
        <position position="169"/>
    </location>
    <ligand>
        <name>Fe cation</name>
        <dbReference type="ChEBI" id="CHEBI:24875"/>
        <label>2</label>
    </ligand>
</feature>
<dbReference type="GO" id="GO:0019805">
    <property type="term" value="P:quinolinate biosynthetic process"/>
    <property type="evidence" value="ECO:0007669"/>
    <property type="project" value="UniProtKB-UniRule"/>
</dbReference>
<dbReference type="SUPFAM" id="SSF51182">
    <property type="entry name" value="RmlC-like cupins"/>
    <property type="match status" value="1"/>
</dbReference>
<comment type="catalytic activity">
    <reaction evidence="7">
        <text>3-hydroxyanthranilate + O2 = (2Z,4Z)-2-amino-3-carboxymuconate 6-semialdehyde</text>
        <dbReference type="Rhea" id="RHEA:17953"/>
        <dbReference type="ChEBI" id="CHEBI:15379"/>
        <dbReference type="ChEBI" id="CHEBI:36559"/>
        <dbReference type="ChEBI" id="CHEBI:77612"/>
        <dbReference type="EC" id="1.13.11.6"/>
    </reaction>
</comment>
<feature type="binding site" evidence="7">
    <location>
        <position position="61"/>
    </location>
    <ligand>
        <name>substrate</name>
    </ligand>
</feature>
<dbReference type="NCBIfam" id="TIGR03037">
    <property type="entry name" value="anthran_nbaC"/>
    <property type="match status" value="1"/>
</dbReference>
<dbReference type="GO" id="GO:0043420">
    <property type="term" value="P:anthranilate metabolic process"/>
    <property type="evidence" value="ECO:0007669"/>
    <property type="project" value="UniProtKB-UniRule"/>
</dbReference>
<dbReference type="EC" id="1.13.11.6" evidence="7"/>
<evidence type="ECO:0000256" key="6">
    <source>
        <dbReference type="ARBA" id="ARBA00023004"/>
    </source>
</evidence>
<dbReference type="InterPro" id="IPR011051">
    <property type="entry name" value="RmlC_Cupin_sf"/>
</dbReference>
<keyword evidence="6 7" id="KW-0408">Iron</keyword>
<dbReference type="Proteomes" id="UP000005954">
    <property type="component" value="Unassembled WGS sequence"/>
</dbReference>
<dbReference type="HOGENOM" id="CLU_095765_0_0_5"/>
<feature type="binding site" evidence="7">
    <location>
        <position position="172"/>
    </location>
    <ligand>
        <name>Fe cation</name>
        <dbReference type="ChEBI" id="CHEBI:24875"/>
        <label>2</label>
    </ligand>
</feature>
<evidence type="ECO:0000313" key="9">
    <source>
        <dbReference type="Proteomes" id="UP000005954"/>
    </source>
</evidence>
<dbReference type="GO" id="GO:0006569">
    <property type="term" value="P:L-tryptophan catabolic process"/>
    <property type="evidence" value="ECO:0007669"/>
    <property type="project" value="UniProtKB-UniRule"/>
</dbReference>
<feature type="binding site" evidence="7">
    <location>
        <position position="129"/>
    </location>
    <ligand>
        <name>Fe cation</name>
        <dbReference type="ChEBI" id="CHEBI:24875"/>
        <label>2</label>
    </ligand>
</feature>
<dbReference type="CDD" id="cd06123">
    <property type="entry name" value="cupin_HAO"/>
    <property type="match status" value="1"/>
</dbReference>
<dbReference type="GO" id="GO:0000334">
    <property type="term" value="F:3-hydroxyanthranilate 3,4-dioxygenase activity"/>
    <property type="evidence" value="ECO:0007669"/>
    <property type="project" value="UniProtKB-UniRule"/>
</dbReference>
<keyword evidence="3 7" id="KW-0479">Metal-binding</keyword>
<dbReference type="Gene3D" id="2.60.120.10">
    <property type="entry name" value="Jelly Rolls"/>
    <property type="match status" value="1"/>
</dbReference>
<comment type="subunit">
    <text evidence="7">Homodimer.</text>
</comment>
<comment type="caution">
    <text evidence="8">The sequence shown here is derived from an EMBL/GenBank/DDBJ whole genome shotgun (WGS) entry which is preliminary data.</text>
</comment>
<name>A3SJ34_ROSNI</name>
<accession>A3SJ34</accession>
<proteinExistence type="inferred from homology"/>
<keyword evidence="9" id="KW-1185">Reference proteome</keyword>
<dbReference type="InterPro" id="IPR010329">
    <property type="entry name" value="3hydroanth_dOase"/>
</dbReference>
<evidence type="ECO:0000256" key="1">
    <source>
        <dbReference type="ARBA" id="ARBA00002752"/>
    </source>
</evidence>
<dbReference type="GO" id="GO:0008198">
    <property type="term" value="F:ferrous iron binding"/>
    <property type="evidence" value="ECO:0007669"/>
    <property type="project" value="UniProtKB-UniRule"/>
</dbReference>
<protein>
    <recommendedName>
        <fullName evidence="7">3-hydroxyanthranilate 3,4-dioxygenase</fullName>
        <ecNumber evidence="7">1.13.11.6</ecNumber>
    </recommendedName>
    <alternativeName>
        <fullName evidence="7">3-hydroxyanthranilate oxygenase</fullName>
        <shortName evidence="7">3-HAO</shortName>
    </alternativeName>
    <alternativeName>
        <fullName evidence="7">3-hydroxyanthranilic acid dioxygenase</fullName>
        <shortName evidence="7">HAD</shortName>
    </alternativeName>
</protein>
<comment type="pathway">
    <text evidence="7">Cofactor biosynthesis; NAD(+) biosynthesis; quinolinate from L-kynurenine: step 3/3.</text>
</comment>
<feature type="binding site" evidence="7">
    <location>
        <position position="114"/>
    </location>
    <ligand>
        <name>substrate</name>
    </ligand>
</feature>
<evidence type="ECO:0000256" key="5">
    <source>
        <dbReference type="ARBA" id="ARBA00023002"/>
    </source>
</evidence>
<feature type="binding site" evidence="7">
    <location>
        <position position="51"/>
    </location>
    <ligand>
        <name>O2</name>
        <dbReference type="ChEBI" id="CHEBI:15379"/>
    </ligand>
</feature>
<reference evidence="8 9" key="1">
    <citation type="submission" date="2005-12" db="EMBL/GenBank/DDBJ databases">
        <authorList>
            <person name="Moran M.A."/>
            <person name="Ferriera S."/>
            <person name="Johnson J."/>
            <person name="Kravitz S."/>
            <person name="Halpern A."/>
            <person name="Remington K."/>
            <person name="Beeson K."/>
            <person name="Tran B."/>
            <person name="Rogers Y.-H."/>
            <person name="Friedman R."/>
            <person name="Venter J.C."/>
        </authorList>
    </citation>
    <scope>NUCLEOTIDE SEQUENCE [LARGE SCALE GENOMIC DNA]</scope>
    <source>
        <strain evidence="9">ATCC BAA-591 / DSM 15170 / ISM</strain>
    </source>
</reference>
<dbReference type="STRING" id="89187.ISM_03710"/>
<keyword evidence="4 7" id="KW-0223">Dioxygenase</keyword>
<evidence type="ECO:0000313" key="8">
    <source>
        <dbReference type="EMBL" id="EAP77365.1"/>
    </source>
</evidence>
<dbReference type="PANTHER" id="PTHR15497:SF1">
    <property type="entry name" value="3-HYDROXYANTHRANILATE 3,4-DIOXYGENASE"/>
    <property type="match status" value="1"/>
</dbReference>
<dbReference type="InterPro" id="IPR014710">
    <property type="entry name" value="RmlC-like_jellyroll"/>
</dbReference>
<evidence type="ECO:0000256" key="2">
    <source>
        <dbReference type="ARBA" id="ARBA00022642"/>
    </source>
</evidence>
<feature type="binding site" evidence="7">
    <location>
        <position position="103"/>
    </location>
    <ligand>
        <name>substrate</name>
    </ligand>
</feature>
<dbReference type="Pfam" id="PF06052">
    <property type="entry name" value="3-HAO"/>
    <property type="match status" value="1"/>
</dbReference>
<dbReference type="PANTHER" id="PTHR15497">
    <property type="entry name" value="3-HYDROXYANTHRANILATE 3,4-DIOXYGENASE"/>
    <property type="match status" value="1"/>
</dbReference>
<feature type="binding site" evidence="7">
    <location>
        <position position="61"/>
    </location>
    <ligand>
        <name>Fe cation</name>
        <dbReference type="ChEBI" id="CHEBI:24875"/>
        <label>1</label>
        <note>catalytic</note>
    </ligand>
</feature>
<dbReference type="eggNOG" id="COG1917">
    <property type="taxonomic scope" value="Bacteria"/>
</dbReference>
<feature type="binding site" evidence="7">
    <location>
        <position position="99"/>
    </location>
    <ligand>
        <name>Fe cation</name>
        <dbReference type="ChEBI" id="CHEBI:24875"/>
        <label>1</label>
        <note>catalytic</note>
    </ligand>
</feature>
<evidence type="ECO:0000256" key="3">
    <source>
        <dbReference type="ARBA" id="ARBA00022723"/>
    </source>
</evidence>
<evidence type="ECO:0000256" key="4">
    <source>
        <dbReference type="ARBA" id="ARBA00022964"/>
    </source>
</evidence>
<gene>
    <name evidence="7" type="primary">nbaC</name>
    <name evidence="8" type="ORF">ISM_03710</name>
</gene>
<comment type="cofactor">
    <cofactor evidence="7">
        <name>Fe(2+)</name>
        <dbReference type="ChEBI" id="CHEBI:29033"/>
    </cofactor>
    <text evidence="7">Binds 2 Fe(2+) ions per subunit.</text>
</comment>
<dbReference type="UniPathway" id="UPA00253">
    <property type="reaction ID" value="UER00330"/>
</dbReference>
<dbReference type="AlphaFoldDB" id="A3SJ34"/>
<feature type="binding site" evidence="7">
    <location>
        <position position="132"/>
    </location>
    <ligand>
        <name>Fe cation</name>
        <dbReference type="ChEBI" id="CHEBI:24875"/>
        <label>2</label>
    </ligand>
</feature>
<feature type="binding site" evidence="7">
    <location>
        <position position="55"/>
    </location>
    <ligand>
        <name>Fe cation</name>
        <dbReference type="ChEBI" id="CHEBI:24875"/>
        <label>1</label>
        <note>catalytic</note>
    </ligand>
</feature>
<keyword evidence="5 7" id="KW-0560">Oxidoreductase</keyword>
<organism evidence="8 9">
    <name type="scientific">Roseovarius nubinhibens (strain ATCC BAA-591 / DSM 15170 / ISM)</name>
    <dbReference type="NCBI Taxonomy" id="89187"/>
    <lineage>
        <taxon>Bacteria</taxon>
        <taxon>Pseudomonadati</taxon>
        <taxon>Pseudomonadota</taxon>
        <taxon>Alphaproteobacteria</taxon>
        <taxon>Rhodobacterales</taxon>
        <taxon>Roseobacteraceae</taxon>
        <taxon>Roseovarius</taxon>
    </lineage>
</organism>